<keyword evidence="2" id="KW-1185">Reference proteome</keyword>
<evidence type="ECO:0000313" key="2">
    <source>
        <dbReference type="Proteomes" id="UP000076738"/>
    </source>
</evidence>
<gene>
    <name evidence="1" type="ORF">CALVIDRAFT_553732</name>
</gene>
<reference evidence="1 2" key="1">
    <citation type="journal article" date="2016" name="Mol. Biol. Evol.">
        <title>Comparative Genomics of Early-Diverging Mushroom-Forming Fungi Provides Insights into the Origins of Lignocellulose Decay Capabilities.</title>
        <authorList>
            <person name="Nagy L.G."/>
            <person name="Riley R."/>
            <person name="Tritt A."/>
            <person name="Adam C."/>
            <person name="Daum C."/>
            <person name="Floudas D."/>
            <person name="Sun H."/>
            <person name="Yadav J.S."/>
            <person name="Pangilinan J."/>
            <person name="Larsson K.H."/>
            <person name="Matsuura K."/>
            <person name="Barry K."/>
            <person name="Labutti K."/>
            <person name="Kuo R."/>
            <person name="Ohm R.A."/>
            <person name="Bhattacharya S.S."/>
            <person name="Shirouzu T."/>
            <person name="Yoshinaga Y."/>
            <person name="Martin F.M."/>
            <person name="Grigoriev I.V."/>
            <person name="Hibbett D.S."/>
        </authorList>
    </citation>
    <scope>NUCLEOTIDE SEQUENCE [LARGE SCALE GENOMIC DNA]</scope>
    <source>
        <strain evidence="1 2">TUFC12733</strain>
    </source>
</reference>
<organism evidence="1 2">
    <name type="scientific">Calocera viscosa (strain TUFC12733)</name>
    <dbReference type="NCBI Taxonomy" id="1330018"/>
    <lineage>
        <taxon>Eukaryota</taxon>
        <taxon>Fungi</taxon>
        <taxon>Dikarya</taxon>
        <taxon>Basidiomycota</taxon>
        <taxon>Agaricomycotina</taxon>
        <taxon>Dacrymycetes</taxon>
        <taxon>Dacrymycetales</taxon>
        <taxon>Dacrymycetaceae</taxon>
        <taxon>Calocera</taxon>
    </lineage>
</organism>
<dbReference type="Proteomes" id="UP000076738">
    <property type="component" value="Unassembled WGS sequence"/>
</dbReference>
<sequence>MPPIDSGTPTLVSRLTGDPAGLHGRKVRFVGWYLACDLDTILVAHAGHGVLVDISACLHESSAGERGGSSGLAFLSERKRKVMVLGVVDVQADALKIPDLDGASAREAGVVDGRTVVRAVLVREVDGLSFEQWERGIASLEASAGAARVAR</sequence>
<evidence type="ECO:0000313" key="1">
    <source>
        <dbReference type="EMBL" id="KZO98960.1"/>
    </source>
</evidence>
<proteinExistence type="predicted"/>
<protein>
    <submittedName>
        <fullName evidence="1">Uncharacterized protein</fullName>
    </submittedName>
</protein>
<dbReference type="EMBL" id="KV417274">
    <property type="protein sequence ID" value="KZO98960.1"/>
    <property type="molecule type" value="Genomic_DNA"/>
</dbReference>
<name>A0A167PMU5_CALVF</name>
<dbReference type="AlphaFoldDB" id="A0A167PMU5"/>
<accession>A0A167PMU5</accession>
<dbReference type="OrthoDB" id="10396594at2759"/>